<reference evidence="3" key="1">
    <citation type="submission" date="2020-02" db="EMBL/GenBank/DDBJ databases">
        <title>Relaxed selection underlies rapid genomic changes in the transitions from sociality to social parasitism in ants.</title>
        <authorList>
            <person name="Bi X."/>
        </authorList>
    </citation>
    <scope>NUCLEOTIDE SEQUENCE</scope>
    <source>
        <strain evidence="3">BGI-DK2014c</strain>
        <tissue evidence="3">Whole body</tissue>
    </source>
</reference>
<dbReference type="InterPro" id="IPR036397">
    <property type="entry name" value="RNaseH_sf"/>
</dbReference>
<dbReference type="PROSITE" id="PS50994">
    <property type="entry name" value="INTEGRASE"/>
    <property type="match status" value="1"/>
</dbReference>
<feature type="region of interest" description="Disordered" evidence="1">
    <location>
        <begin position="111"/>
        <end position="132"/>
    </location>
</feature>
<gene>
    <name evidence="3" type="primary">Pol_25</name>
    <name evidence="3" type="ORF">G6Z78_0011435</name>
</gene>
<sequence length="881" mass="101346">YTFYSIKRNVFNITYIHNIEHRAVRLLSRRYNLTAASYRYLEIGIGIGSATHPLPNLTDILDQLGSTKYFSVIDLASAVLYASSLREHEDLTSQSKRSYFATSTLENQIVKNLNDTNPSPPSPSPEEESINPAPRTGLNIIDIIISIIPPNLLQIIDDLTKDLDDRNEINKNHDSFTNNTDDEDEQDDINIKRSKNNRNYDFKWSTIFGYIRKSLIGFSVKLVICHGLVQIPEIGRRNFIIEELHSSVKKLVRIKTKQSILITDTPYSAFENVSMDIIGLLSTTSQQNSYILTIQDHLTKFSLAIPLKSSTAVSVADAFLEFFICLTRFKQIGLITSAEHGTCPHRLASSYVDAIRMLKRRTDIERWVQSTTSSSLMTQELQIELIKLRDVDNVKLSNTYIELCQYMNDVSEKYNVAITKYRYLENLFTTIDEIGYFNNSDIVPPSQTHPNSNFIFDDVACEKQNAVREYYSMESLENVFETTEDSLATKIQNQLQTSEGREALRAGLGPLGQKYVEAVLRGVQDKESGIDHVYGIYLHKDGLMCGNKRFRVDDADNIIIDGVRYAGTPGLYELIFKRIPDDTLYTENDMHKYKSMLLVTNAHKHKYHSQGRLLSNRGYKYKHHLDDPNELVDPRKNTLFSRTQCITRRIMKKREKISSERCRLIEELHALARRNFPRRRVIVRGYDDLWYILTVIDVLSKYAWAVPLKSKSGNETANAISEIIRESRRCLKNLRTDMGKEFYNADVQKILKKHDVNHYSTLLDMVYSAIKIAGPAKFKIGDSVRVSKYKTIFEKGYTPNWTTEVCTIVKVQRTNPVTYLLEDYRGKSIAGEFYEYELHRATHPDVYLVEKVLRRKGDKVYVKWLGCDGSHNSSIHKNNVT</sequence>
<dbReference type="InterPro" id="IPR058520">
    <property type="entry name" value="DUF8207"/>
</dbReference>
<evidence type="ECO:0000313" key="3">
    <source>
        <dbReference type="EMBL" id="KAG5318837.1"/>
    </source>
</evidence>
<dbReference type="InterPro" id="IPR012337">
    <property type="entry name" value="RNaseH-like_sf"/>
</dbReference>
<dbReference type="PANTHER" id="PTHR46585:SF1">
    <property type="entry name" value="CHROMO DOMAIN-CONTAINING PROTEIN"/>
    <property type="match status" value="1"/>
</dbReference>
<keyword evidence="4" id="KW-1185">Reference proteome</keyword>
<dbReference type="InterPro" id="IPR001584">
    <property type="entry name" value="Integrase_cat-core"/>
</dbReference>
<dbReference type="GO" id="GO:0015074">
    <property type="term" value="P:DNA integration"/>
    <property type="evidence" value="ECO:0007669"/>
    <property type="project" value="InterPro"/>
</dbReference>
<dbReference type="PANTHER" id="PTHR46585">
    <property type="entry name" value="INTEGRASE CORE DOMAIN CONTAINING PROTEIN"/>
    <property type="match status" value="1"/>
</dbReference>
<organism evidence="3 4">
    <name type="scientific">Pseudoatta argentina</name>
    <dbReference type="NCBI Taxonomy" id="621737"/>
    <lineage>
        <taxon>Eukaryota</taxon>
        <taxon>Metazoa</taxon>
        <taxon>Ecdysozoa</taxon>
        <taxon>Arthropoda</taxon>
        <taxon>Hexapoda</taxon>
        <taxon>Insecta</taxon>
        <taxon>Pterygota</taxon>
        <taxon>Neoptera</taxon>
        <taxon>Endopterygota</taxon>
        <taxon>Hymenoptera</taxon>
        <taxon>Apocrita</taxon>
        <taxon>Aculeata</taxon>
        <taxon>Formicoidea</taxon>
        <taxon>Formicidae</taxon>
        <taxon>Myrmicinae</taxon>
        <taxon>Pseudoatta</taxon>
    </lineage>
</organism>
<feature type="non-terminal residue" evidence="3">
    <location>
        <position position="881"/>
    </location>
</feature>
<dbReference type="EMBL" id="JAANIA010001796">
    <property type="protein sequence ID" value="KAG5318837.1"/>
    <property type="molecule type" value="Genomic_DNA"/>
</dbReference>
<evidence type="ECO:0000259" key="2">
    <source>
        <dbReference type="PROSITE" id="PS50994"/>
    </source>
</evidence>
<feature type="non-terminal residue" evidence="3">
    <location>
        <position position="1"/>
    </location>
</feature>
<dbReference type="Pfam" id="PF00665">
    <property type="entry name" value="rve"/>
    <property type="match status" value="1"/>
</dbReference>
<dbReference type="Gene3D" id="3.30.420.10">
    <property type="entry name" value="Ribonuclease H-like superfamily/Ribonuclease H"/>
    <property type="match status" value="2"/>
</dbReference>
<dbReference type="Pfam" id="PF26634">
    <property type="entry name" value="DUF8207"/>
    <property type="match status" value="1"/>
</dbReference>
<evidence type="ECO:0000313" key="4">
    <source>
        <dbReference type="Proteomes" id="UP000668214"/>
    </source>
</evidence>
<proteinExistence type="predicted"/>
<accession>A0A836EQN4</accession>
<feature type="domain" description="Integrase catalytic" evidence="2">
    <location>
        <begin position="691"/>
        <end position="761"/>
    </location>
</feature>
<comment type="caution">
    <text evidence="3">The sequence shown here is derived from an EMBL/GenBank/DDBJ whole genome shotgun (WGS) entry which is preliminary data.</text>
</comment>
<dbReference type="GO" id="GO:0003676">
    <property type="term" value="F:nucleic acid binding"/>
    <property type="evidence" value="ECO:0007669"/>
    <property type="project" value="InterPro"/>
</dbReference>
<name>A0A836EQN4_9HYME</name>
<protein>
    <submittedName>
        <fullName evidence="3">POL4 protein</fullName>
    </submittedName>
</protein>
<dbReference type="AlphaFoldDB" id="A0A836EQN4"/>
<dbReference type="Proteomes" id="UP000668214">
    <property type="component" value="Unassembled WGS sequence"/>
</dbReference>
<dbReference type="SUPFAM" id="SSF53098">
    <property type="entry name" value="Ribonuclease H-like"/>
    <property type="match status" value="2"/>
</dbReference>
<evidence type="ECO:0000256" key="1">
    <source>
        <dbReference type="SAM" id="MobiDB-lite"/>
    </source>
</evidence>